<dbReference type="Pfam" id="PF13430">
    <property type="entry name" value="DUF4112"/>
    <property type="match status" value="1"/>
</dbReference>
<feature type="transmembrane region" description="Helical" evidence="1">
    <location>
        <begin position="44"/>
        <end position="64"/>
    </location>
</feature>
<keyword evidence="3" id="KW-1185">Reference proteome</keyword>
<dbReference type="EMBL" id="JNFF01000017">
    <property type="protein sequence ID" value="KEQ31398.1"/>
    <property type="molecule type" value="Genomic_DNA"/>
</dbReference>
<dbReference type="OrthoDB" id="513552at2"/>
<accession>A0A081PL25</accession>
<keyword evidence="1" id="KW-0812">Transmembrane</keyword>
<dbReference type="InterPro" id="IPR025187">
    <property type="entry name" value="DUF4112"/>
</dbReference>
<dbReference type="AlphaFoldDB" id="A0A081PL25"/>
<protein>
    <recommendedName>
        <fullName evidence="4">DUF4112 domain-containing protein</fullName>
    </recommendedName>
</protein>
<dbReference type="eggNOG" id="ENOG5032RYR">
    <property type="taxonomic scope" value="Bacteria"/>
</dbReference>
<keyword evidence="1" id="KW-0472">Membrane</keyword>
<keyword evidence="1" id="KW-1133">Transmembrane helix</keyword>
<dbReference type="PANTHER" id="PTHR35519:SF2">
    <property type="entry name" value="PH DOMAIN PROTEIN"/>
    <property type="match status" value="1"/>
</dbReference>
<evidence type="ECO:0000313" key="3">
    <source>
        <dbReference type="Proteomes" id="UP000028007"/>
    </source>
</evidence>
<feature type="transmembrane region" description="Helical" evidence="1">
    <location>
        <begin position="131"/>
        <end position="157"/>
    </location>
</feature>
<sequence>MPLYKNEKENIQLVEFPWIRKLVYLMDEQFRLPGTNFRFGLDPLINLFPFAGDISGFLISGGLVMAMARKGIGSKIVVLMCINIFLDAVIGGIPLIGQVFDFFFKANSRNLRLMKAHYLEGKYQGSGRNTLILALIILTIMFAGLLWALWVMLSWFVHIF</sequence>
<dbReference type="Proteomes" id="UP000028007">
    <property type="component" value="Unassembled WGS sequence"/>
</dbReference>
<proteinExistence type="predicted"/>
<evidence type="ECO:0000313" key="2">
    <source>
        <dbReference type="EMBL" id="KEQ31398.1"/>
    </source>
</evidence>
<reference evidence="2 3" key="1">
    <citation type="journal article" date="1992" name="Int. J. Syst. Bacteriol.">
        <title>Sphingobacterium antarcticus sp. nov. a Psychrotrophic Bacterium from the Soils of Schirmacher Oasis, Antarctica.</title>
        <authorList>
            <person name="Shivaji S."/>
            <person name="Ray M.K."/>
            <person name="Rao N.S."/>
            <person name="Saiserr L."/>
            <person name="Jagannadham M.V."/>
            <person name="Kumar G.S."/>
            <person name="Reddy G."/>
            <person name="Bhargava P.M."/>
        </authorList>
    </citation>
    <scope>NUCLEOTIDE SEQUENCE [LARGE SCALE GENOMIC DNA]</scope>
    <source>
        <strain evidence="2 3">4BY</strain>
    </source>
</reference>
<name>A0A081PL25_9SPHI</name>
<dbReference type="RefSeq" id="WP_037438191.1">
    <property type="nucleotide sequence ID" value="NZ_JNFF01000017.1"/>
</dbReference>
<feature type="transmembrane region" description="Helical" evidence="1">
    <location>
        <begin position="76"/>
        <end position="100"/>
    </location>
</feature>
<dbReference type="PANTHER" id="PTHR35519">
    <property type="entry name" value="MEMBRANE PROTEINS"/>
    <property type="match status" value="1"/>
</dbReference>
<gene>
    <name evidence="2" type="ORF">N180_07890</name>
</gene>
<evidence type="ECO:0000256" key="1">
    <source>
        <dbReference type="SAM" id="Phobius"/>
    </source>
</evidence>
<evidence type="ECO:0008006" key="4">
    <source>
        <dbReference type="Google" id="ProtNLM"/>
    </source>
</evidence>
<organism evidence="2 3">
    <name type="scientific">Pedobacter antarcticus 4BY</name>
    <dbReference type="NCBI Taxonomy" id="1358423"/>
    <lineage>
        <taxon>Bacteria</taxon>
        <taxon>Pseudomonadati</taxon>
        <taxon>Bacteroidota</taxon>
        <taxon>Sphingobacteriia</taxon>
        <taxon>Sphingobacteriales</taxon>
        <taxon>Sphingobacteriaceae</taxon>
        <taxon>Pedobacter</taxon>
    </lineage>
</organism>
<comment type="caution">
    <text evidence="2">The sequence shown here is derived from an EMBL/GenBank/DDBJ whole genome shotgun (WGS) entry which is preliminary data.</text>
</comment>